<dbReference type="Pfam" id="PF03643">
    <property type="entry name" value="Vps26"/>
    <property type="match status" value="1"/>
</dbReference>
<feature type="region of interest" description="Disordered" evidence="2">
    <location>
        <begin position="285"/>
        <end position="326"/>
    </location>
</feature>
<evidence type="ECO:0000313" key="3">
    <source>
        <dbReference type="EMBL" id="GAB1227490.1"/>
    </source>
</evidence>
<dbReference type="Gene3D" id="2.60.40.640">
    <property type="match status" value="2"/>
</dbReference>
<accession>A0ABQ0DXA5</accession>
<protein>
    <recommendedName>
        <fullName evidence="5">Vacuolar sorting protein 26</fullName>
    </recommendedName>
</protein>
<keyword evidence="4" id="KW-1185">Reference proteome</keyword>
<feature type="compositionally biased region" description="Basic residues" evidence="2">
    <location>
        <begin position="285"/>
        <end position="294"/>
    </location>
</feature>
<comment type="caution">
    <text evidence="3">The sequence shown here is derived from an EMBL/GenBank/DDBJ whole genome shotgun (WGS) entry which is preliminary data.</text>
</comment>
<organism evidence="3 4">
    <name type="scientific">Entamoeba nuttalli</name>
    <dbReference type="NCBI Taxonomy" id="412467"/>
    <lineage>
        <taxon>Eukaryota</taxon>
        <taxon>Amoebozoa</taxon>
        <taxon>Evosea</taxon>
        <taxon>Archamoebae</taxon>
        <taxon>Mastigamoebida</taxon>
        <taxon>Entamoebidae</taxon>
        <taxon>Entamoeba</taxon>
    </lineage>
</organism>
<sequence>MDVTIHLNKELSYPKTTLRNKNEKKTLITLSKNEKISGTVYISKPSKPFILVYNYFLLAQTVYERGKVIQFHTQTSLLAPPGKIEDATNFPFNLTLNAPFDSYLSNNIQISYCLKAEFLKSSKIAQIIQVPPIGIVDLFIKTYSSGIKGNPIVDEITQPNLKLKVEINSNVFDTKGIIKGKILFEEVNLENPIEQVNLVLIRKEHFEQEVIETKVFTLEVMDGSPEDLITIPFNMFLKPLSLSPTTSSQINTFSLSYDLRMNLETEKKRLFKKWEVILFRKQDRKKKSSQKSHRPSNQPIKLTQQSLSRSDSVESLNESLRESSTKNSLQLLQLVDNSSHSSLSQHTDFGIELGVSSKGDSSEDLL</sequence>
<dbReference type="EMBL" id="BAAFRS010000341">
    <property type="protein sequence ID" value="GAB1227490.1"/>
    <property type="molecule type" value="Genomic_DNA"/>
</dbReference>
<proteinExistence type="inferred from homology"/>
<evidence type="ECO:0000313" key="4">
    <source>
        <dbReference type="Proteomes" id="UP001628156"/>
    </source>
</evidence>
<comment type="similarity">
    <text evidence="1">Belongs to the VPS26 family.</text>
</comment>
<dbReference type="InterPro" id="IPR028934">
    <property type="entry name" value="Vps26-related"/>
</dbReference>
<name>A0ABQ0DXA5_9EUKA</name>
<reference evidence="3 4" key="1">
    <citation type="journal article" date="2019" name="PLoS Negl. Trop. Dis.">
        <title>Whole genome sequencing of Entamoeba nuttalli reveals mammalian host-related molecular signatures and a novel octapeptide-repeat surface protein.</title>
        <authorList>
            <person name="Tanaka M."/>
            <person name="Makiuchi T."/>
            <person name="Komiyama T."/>
            <person name="Shiina T."/>
            <person name="Osaki K."/>
            <person name="Tachibana H."/>
        </authorList>
    </citation>
    <scope>NUCLEOTIDE SEQUENCE [LARGE SCALE GENOMIC DNA]</scope>
    <source>
        <strain evidence="3 4">P19-061405</strain>
    </source>
</reference>
<evidence type="ECO:0000256" key="2">
    <source>
        <dbReference type="SAM" id="MobiDB-lite"/>
    </source>
</evidence>
<dbReference type="PANTHER" id="PTHR12233">
    <property type="entry name" value="VACUOLAR PROTEIN SORTING 26 RELATED"/>
    <property type="match status" value="1"/>
</dbReference>
<dbReference type="InterPro" id="IPR014752">
    <property type="entry name" value="Arrestin-like_C"/>
</dbReference>
<evidence type="ECO:0000256" key="1">
    <source>
        <dbReference type="ARBA" id="ARBA00009100"/>
    </source>
</evidence>
<feature type="compositionally biased region" description="Polar residues" evidence="2">
    <location>
        <begin position="295"/>
        <end position="318"/>
    </location>
</feature>
<gene>
    <name evidence="3" type="ORF">ENUP19_0341G0008</name>
</gene>
<dbReference type="Proteomes" id="UP001628156">
    <property type="component" value="Unassembled WGS sequence"/>
</dbReference>
<evidence type="ECO:0008006" key="5">
    <source>
        <dbReference type="Google" id="ProtNLM"/>
    </source>
</evidence>